<dbReference type="Proteomes" id="UP000325182">
    <property type="component" value="Unassembled WGS sequence"/>
</dbReference>
<accession>A0A5D4MBZ3</accession>
<name>A0A5D4MBZ3_9BACI</name>
<dbReference type="EMBL" id="VTEG01000008">
    <property type="protein sequence ID" value="TYR98957.1"/>
    <property type="molecule type" value="Genomic_DNA"/>
</dbReference>
<proteinExistence type="predicted"/>
<evidence type="ECO:0000313" key="2">
    <source>
        <dbReference type="Proteomes" id="UP000325182"/>
    </source>
</evidence>
<organism evidence="1 2">
    <name type="scientific">Rossellomorea vietnamensis</name>
    <dbReference type="NCBI Taxonomy" id="218284"/>
    <lineage>
        <taxon>Bacteria</taxon>
        <taxon>Bacillati</taxon>
        <taxon>Bacillota</taxon>
        <taxon>Bacilli</taxon>
        <taxon>Bacillales</taxon>
        <taxon>Bacillaceae</taxon>
        <taxon>Rossellomorea</taxon>
    </lineage>
</organism>
<reference evidence="1 2" key="1">
    <citation type="submission" date="2019-08" db="EMBL/GenBank/DDBJ databases">
        <title>Bacillus genomes from the desert of Cuatro Cienegas, Coahuila.</title>
        <authorList>
            <person name="Olmedo-Alvarez G."/>
        </authorList>
    </citation>
    <scope>NUCLEOTIDE SEQUENCE [LARGE SCALE GENOMIC DNA]</scope>
    <source>
        <strain evidence="1 2">CH128b_4D</strain>
    </source>
</reference>
<sequence length="69" mass="8116">MEPIGGFSVSAEQLNNRFSTVYIDGLSYKETYYSLGEEVYSDIFDHSGTFSLKKDRDGNWKIYNYYLYE</sequence>
<dbReference type="RefSeq" id="WP_148954191.1">
    <property type="nucleotide sequence ID" value="NZ_VTEG01000008.1"/>
</dbReference>
<gene>
    <name evidence="1" type="ORF">FZC84_13110</name>
</gene>
<comment type="caution">
    <text evidence="1">The sequence shown here is derived from an EMBL/GenBank/DDBJ whole genome shotgun (WGS) entry which is preliminary data.</text>
</comment>
<evidence type="ECO:0000313" key="1">
    <source>
        <dbReference type="EMBL" id="TYR98957.1"/>
    </source>
</evidence>
<protein>
    <submittedName>
        <fullName evidence="1">Uncharacterized protein</fullName>
    </submittedName>
</protein>
<dbReference type="AlphaFoldDB" id="A0A5D4MBZ3"/>